<dbReference type="PROSITE" id="PS50181">
    <property type="entry name" value="FBOX"/>
    <property type="match status" value="1"/>
</dbReference>
<keyword evidence="3" id="KW-1185">Reference proteome</keyword>
<accession>A0AAV0ZH96</accession>
<dbReference type="Proteomes" id="UP001157006">
    <property type="component" value="Chromosome 2"/>
</dbReference>
<sequence length="196" mass="22827">MVSSSRPIKVMKFEDLMQLVPNWLELPRELTSKILQLLGPVEIVRNAHQVCPMWSNICRDPSMWKSIEMIKGFNSPYNLEKIYMYAVDQGCDHVEEINVEYFATDELIKKIAERTTNLRRIRISKCLKISDKIFSDAAKKFSLLEELELSFNDLNKDSLEAIGQNCPHLKTLKFNRAYKGIKCTSYRKVNDFISLQ</sequence>
<dbReference type="InterPro" id="IPR032675">
    <property type="entry name" value="LRR_dom_sf"/>
</dbReference>
<feature type="domain" description="F-box" evidence="1">
    <location>
        <begin position="20"/>
        <end position="67"/>
    </location>
</feature>
<evidence type="ECO:0000313" key="2">
    <source>
        <dbReference type="EMBL" id="CAI8597201.1"/>
    </source>
</evidence>
<dbReference type="PANTHER" id="PTHR38926">
    <property type="entry name" value="F-BOX DOMAIN CONTAINING PROTEIN, EXPRESSED"/>
    <property type="match status" value="1"/>
</dbReference>
<reference evidence="2 3" key="1">
    <citation type="submission" date="2023-01" db="EMBL/GenBank/DDBJ databases">
        <authorList>
            <person name="Kreplak J."/>
        </authorList>
    </citation>
    <scope>NUCLEOTIDE SEQUENCE [LARGE SCALE GENOMIC DNA]</scope>
</reference>
<evidence type="ECO:0000259" key="1">
    <source>
        <dbReference type="PROSITE" id="PS50181"/>
    </source>
</evidence>
<dbReference type="SUPFAM" id="SSF52047">
    <property type="entry name" value="RNI-like"/>
    <property type="match status" value="1"/>
</dbReference>
<dbReference type="CDD" id="cd22164">
    <property type="entry name" value="F-box_AtSKIP19-like"/>
    <property type="match status" value="1"/>
</dbReference>
<protein>
    <recommendedName>
        <fullName evidence="1">F-box domain-containing protein</fullName>
    </recommendedName>
</protein>
<dbReference type="PANTHER" id="PTHR38926:SF2">
    <property type="entry name" value="F-BOX_LRR-REPEAT PROTEIN 21-RELATED"/>
    <property type="match status" value="1"/>
</dbReference>
<dbReference type="SUPFAM" id="SSF81383">
    <property type="entry name" value="F-box domain"/>
    <property type="match status" value="1"/>
</dbReference>
<dbReference type="Pfam" id="PF12937">
    <property type="entry name" value="F-box-like"/>
    <property type="match status" value="1"/>
</dbReference>
<proteinExistence type="predicted"/>
<dbReference type="EMBL" id="OX451737">
    <property type="protein sequence ID" value="CAI8597201.1"/>
    <property type="molecule type" value="Genomic_DNA"/>
</dbReference>
<dbReference type="AlphaFoldDB" id="A0AAV0ZH96"/>
<dbReference type="InterPro" id="IPR001810">
    <property type="entry name" value="F-box_dom"/>
</dbReference>
<name>A0AAV0ZH96_VICFA</name>
<dbReference type="InterPro" id="IPR036047">
    <property type="entry name" value="F-box-like_dom_sf"/>
</dbReference>
<dbReference type="Pfam" id="PF24758">
    <property type="entry name" value="LRR_At5g56370"/>
    <property type="match status" value="1"/>
</dbReference>
<evidence type="ECO:0000313" key="3">
    <source>
        <dbReference type="Proteomes" id="UP001157006"/>
    </source>
</evidence>
<gene>
    <name evidence="2" type="ORF">VFH_II070520</name>
</gene>
<dbReference type="Gene3D" id="1.20.1280.50">
    <property type="match status" value="1"/>
</dbReference>
<dbReference type="InterPro" id="IPR055411">
    <property type="entry name" value="LRR_FXL15/At3g58940/PEG3-like"/>
</dbReference>
<dbReference type="Gene3D" id="3.80.10.10">
    <property type="entry name" value="Ribonuclease Inhibitor"/>
    <property type="match status" value="1"/>
</dbReference>
<organism evidence="2 3">
    <name type="scientific">Vicia faba</name>
    <name type="common">Broad bean</name>
    <name type="synonym">Faba vulgaris</name>
    <dbReference type="NCBI Taxonomy" id="3906"/>
    <lineage>
        <taxon>Eukaryota</taxon>
        <taxon>Viridiplantae</taxon>
        <taxon>Streptophyta</taxon>
        <taxon>Embryophyta</taxon>
        <taxon>Tracheophyta</taxon>
        <taxon>Spermatophyta</taxon>
        <taxon>Magnoliopsida</taxon>
        <taxon>eudicotyledons</taxon>
        <taxon>Gunneridae</taxon>
        <taxon>Pentapetalae</taxon>
        <taxon>rosids</taxon>
        <taxon>fabids</taxon>
        <taxon>Fabales</taxon>
        <taxon>Fabaceae</taxon>
        <taxon>Papilionoideae</taxon>
        <taxon>50 kb inversion clade</taxon>
        <taxon>NPAAA clade</taxon>
        <taxon>Hologalegina</taxon>
        <taxon>IRL clade</taxon>
        <taxon>Fabeae</taxon>
        <taxon>Vicia</taxon>
    </lineage>
</organism>